<dbReference type="RefSeq" id="WP_198884087.1">
    <property type="nucleotide sequence ID" value="NZ_JAEKJA010000024.1"/>
</dbReference>
<reference evidence="2" key="1">
    <citation type="submission" date="2020-12" db="EMBL/GenBank/DDBJ databases">
        <title>Bacterial taxonomy.</title>
        <authorList>
            <person name="Pan X."/>
        </authorList>
    </citation>
    <scope>NUCLEOTIDE SEQUENCE</scope>
    <source>
        <strain evidence="2">B2012</strain>
    </source>
</reference>
<dbReference type="SMART" id="SM00347">
    <property type="entry name" value="HTH_MARR"/>
    <property type="match status" value="1"/>
</dbReference>
<dbReference type="Pfam" id="PF13463">
    <property type="entry name" value="HTH_27"/>
    <property type="match status" value="1"/>
</dbReference>
<dbReference type="PROSITE" id="PS50995">
    <property type="entry name" value="HTH_MARR_2"/>
    <property type="match status" value="1"/>
</dbReference>
<dbReference type="InterPro" id="IPR036390">
    <property type="entry name" value="WH_DNA-bd_sf"/>
</dbReference>
<protein>
    <submittedName>
        <fullName evidence="2">Winged helix DNA-binding protein</fullName>
    </submittedName>
</protein>
<comment type="caution">
    <text evidence="2">The sequence shown here is derived from an EMBL/GenBank/DDBJ whole genome shotgun (WGS) entry which is preliminary data.</text>
</comment>
<dbReference type="GO" id="GO:0006950">
    <property type="term" value="P:response to stress"/>
    <property type="evidence" value="ECO:0007669"/>
    <property type="project" value="TreeGrafter"/>
</dbReference>
<keyword evidence="3" id="KW-1185">Reference proteome</keyword>
<sequence length="172" mass="19463">MNLAVRQADRDGATGAPVATEAREAYLETIRLIERAHRRFLDVVKDELDRLGREEVNNVQAVLLHNVGCEELTPSELKSRGYYLGSNVSYNLKKLGELGYLTQRRSTRDRRTVRIAVTDKGAEIANIVEGLLDRHMRSLGPIGGVEADSLDGATQTLRRLDRFWKDQVLYRL</sequence>
<dbReference type="GO" id="GO:0003677">
    <property type="term" value="F:DNA binding"/>
    <property type="evidence" value="ECO:0007669"/>
    <property type="project" value="UniProtKB-KW"/>
</dbReference>
<dbReference type="Gene3D" id="1.10.10.10">
    <property type="entry name" value="Winged helix-like DNA-binding domain superfamily/Winged helix DNA-binding domain"/>
    <property type="match status" value="1"/>
</dbReference>
<evidence type="ECO:0000313" key="2">
    <source>
        <dbReference type="EMBL" id="MBJ3778180.1"/>
    </source>
</evidence>
<proteinExistence type="predicted"/>
<dbReference type="AlphaFoldDB" id="A0A934MIR3"/>
<name>A0A934MIR3_9HYPH</name>
<dbReference type="GO" id="GO:0003700">
    <property type="term" value="F:DNA-binding transcription factor activity"/>
    <property type="evidence" value="ECO:0007669"/>
    <property type="project" value="InterPro"/>
</dbReference>
<keyword evidence="2" id="KW-0238">DNA-binding</keyword>
<accession>A0A934MIR3</accession>
<dbReference type="Proteomes" id="UP000609531">
    <property type="component" value="Unassembled WGS sequence"/>
</dbReference>
<evidence type="ECO:0000313" key="3">
    <source>
        <dbReference type="Proteomes" id="UP000609531"/>
    </source>
</evidence>
<dbReference type="InterPro" id="IPR036388">
    <property type="entry name" value="WH-like_DNA-bd_sf"/>
</dbReference>
<dbReference type="PANTHER" id="PTHR33164:SF102">
    <property type="entry name" value="TRANSCRIPTIONAL REGULATORY PROTEIN"/>
    <property type="match status" value="1"/>
</dbReference>
<dbReference type="SUPFAM" id="SSF46785">
    <property type="entry name" value="Winged helix' DNA-binding domain"/>
    <property type="match status" value="1"/>
</dbReference>
<gene>
    <name evidence="2" type="ORF">JCR33_20940</name>
</gene>
<feature type="domain" description="HTH marR-type" evidence="1">
    <location>
        <begin position="26"/>
        <end position="162"/>
    </location>
</feature>
<organism evidence="2 3">
    <name type="scientific">Acuticoccus mangrovi</name>
    <dbReference type="NCBI Taxonomy" id="2796142"/>
    <lineage>
        <taxon>Bacteria</taxon>
        <taxon>Pseudomonadati</taxon>
        <taxon>Pseudomonadota</taxon>
        <taxon>Alphaproteobacteria</taxon>
        <taxon>Hyphomicrobiales</taxon>
        <taxon>Amorphaceae</taxon>
        <taxon>Acuticoccus</taxon>
    </lineage>
</organism>
<evidence type="ECO:0000259" key="1">
    <source>
        <dbReference type="PROSITE" id="PS50995"/>
    </source>
</evidence>
<dbReference type="EMBL" id="JAEKJA010000024">
    <property type="protein sequence ID" value="MBJ3778180.1"/>
    <property type="molecule type" value="Genomic_DNA"/>
</dbReference>
<dbReference type="InterPro" id="IPR000835">
    <property type="entry name" value="HTH_MarR-typ"/>
</dbReference>
<dbReference type="PANTHER" id="PTHR33164">
    <property type="entry name" value="TRANSCRIPTIONAL REGULATOR, MARR FAMILY"/>
    <property type="match status" value="1"/>
</dbReference>
<dbReference type="InterPro" id="IPR039422">
    <property type="entry name" value="MarR/SlyA-like"/>
</dbReference>